<dbReference type="PROSITE" id="PS50943">
    <property type="entry name" value="HTH_CROC1"/>
    <property type="match status" value="1"/>
</dbReference>
<organism evidence="2 3">
    <name type="scientific">Catenulispora yoronensis</name>
    <dbReference type="NCBI Taxonomy" id="450799"/>
    <lineage>
        <taxon>Bacteria</taxon>
        <taxon>Bacillati</taxon>
        <taxon>Actinomycetota</taxon>
        <taxon>Actinomycetes</taxon>
        <taxon>Catenulisporales</taxon>
        <taxon>Catenulisporaceae</taxon>
        <taxon>Catenulispora</taxon>
    </lineage>
</organism>
<dbReference type="SUPFAM" id="SSF48452">
    <property type="entry name" value="TPR-like"/>
    <property type="match status" value="1"/>
</dbReference>
<reference evidence="2 3" key="1">
    <citation type="journal article" date="2019" name="Int. J. Syst. Evol. Microbiol.">
        <title>The Global Catalogue of Microorganisms (GCM) 10K type strain sequencing project: providing services to taxonomists for standard genome sequencing and annotation.</title>
        <authorList>
            <consortium name="The Broad Institute Genomics Platform"/>
            <consortium name="The Broad Institute Genome Sequencing Center for Infectious Disease"/>
            <person name="Wu L."/>
            <person name="Ma J."/>
        </authorList>
    </citation>
    <scope>NUCLEOTIDE SEQUENCE [LARGE SCALE GENOMIC DNA]</scope>
    <source>
        <strain evidence="2 3">JCM 16014</strain>
    </source>
</reference>
<dbReference type="EMBL" id="BAAAQN010000037">
    <property type="protein sequence ID" value="GAA2044555.1"/>
    <property type="molecule type" value="Genomic_DNA"/>
</dbReference>
<dbReference type="SUPFAM" id="SSF47413">
    <property type="entry name" value="lambda repressor-like DNA-binding domains"/>
    <property type="match status" value="1"/>
</dbReference>
<evidence type="ECO:0000313" key="3">
    <source>
        <dbReference type="Proteomes" id="UP001500751"/>
    </source>
</evidence>
<dbReference type="Gene3D" id="1.25.40.10">
    <property type="entry name" value="Tetratricopeptide repeat domain"/>
    <property type="match status" value="1"/>
</dbReference>
<dbReference type="InterPro" id="IPR010982">
    <property type="entry name" value="Lambda_DNA-bd_dom_sf"/>
</dbReference>
<gene>
    <name evidence="2" type="ORF">GCM10009839_55330</name>
</gene>
<comment type="caution">
    <text evidence="2">The sequence shown here is derived from an EMBL/GenBank/DDBJ whole genome shotgun (WGS) entry which is preliminary data.</text>
</comment>
<proteinExistence type="predicted"/>
<dbReference type="Pfam" id="PF13560">
    <property type="entry name" value="HTH_31"/>
    <property type="match status" value="1"/>
</dbReference>
<dbReference type="Proteomes" id="UP001500751">
    <property type="component" value="Unassembled WGS sequence"/>
</dbReference>
<accession>A0ABN2UVY7</accession>
<dbReference type="Gene3D" id="1.10.260.40">
    <property type="entry name" value="lambda repressor-like DNA-binding domains"/>
    <property type="match status" value="1"/>
</dbReference>
<dbReference type="SMART" id="SM00530">
    <property type="entry name" value="HTH_XRE"/>
    <property type="match status" value="1"/>
</dbReference>
<evidence type="ECO:0000259" key="1">
    <source>
        <dbReference type="PROSITE" id="PS50943"/>
    </source>
</evidence>
<sequence length="375" mass="40398">MEMTIGEALRAARLAAGVSLDAMAPRAHFSKQHLSNVETGKRAASPAVVAAYAEALGVPTETLMDPLPDPLRVAHEWLVTDSPQVVESRSGRNVGASLAGEVEGRVIELRHLDDRLGGEDLAPVVEEELLDTEQIVRDSAYSDAVGRRLLISVGELAQLAGWVASDAGSYRQAEKHYLSGVGAATRAGDRPLGANLLSSLAYQMANVGKPADVRDALLLARTAVKGADGATPTVQTLLLERVAWSAARAREVGTAMRTLDQVDDVFECRSPGDEDPEWVYWMSRDEISTMRARVLVELGRPSDAEPLLLDVLSRYPEDAHRESSLYWSWLAEAYARAGELDQARQALDTAAGYAAQVNSPRADSRLVVVRGLLPG</sequence>
<dbReference type="InterPro" id="IPR001387">
    <property type="entry name" value="Cro/C1-type_HTH"/>
</dbReference>
<protein>
    <recommendedName>
        <fullName evidence="1">HTH cro/C1-type domain-containing protein</fullName>
    </recommendedName>
</protein>
<dbReference type="CDD" id="cd00093">
    <property type="entry name" value="HTH_XRE"/>
    <property type="match status" value="1"/>
</dbReference>
<feature type="domain" description="HTH cro/C1-type" evidence="1">
    <location>
        <begin position="9"/>
        <end position="63"/>
    </location>
</feature>
<dbReference type="InterPro" id="IPR011990">
    <property type="entry name" value="TPR-like_helical_dom_sf"/>
</dbReference>
<evidence type="ECO:0000313" key="2">
    <source>
        <dbReference type="EMBL" id="GAA2044555.1"/>
    </source>
</evidence>
<keyword evidence="3" id="KW-1185">Reference proteome</keyword>
<name>A0ABN2UVY7_9ACTN</name>